<comment type="caution">
    <text evidence="5">The sequence shown here is derived from an EMBL/GenBank/DDBJ whole genome shotgun (WGS) entry which is preliminary data.</text>
</comment>
<dbReference type="EMBL" id="FAVB01000001">
    <property type="protein sequence ID" value="CUU71197.1"/>
    <property type="molecule type" value="Genomic_DNA"/>
</dbReference>
<accession>A0A0S4RCQ4</accession>
<dbReference type="Proteomes" id="UP000052237">
    <property type="component" value="Unassembled WGS sequence"/>
</dbReference>
<evidence type="ECO:0000256" key="4">
    <source>
        <dbReference type="SAM" id="Coils"/>
    </source>
</evidence>
<sequence>MMQEAVSLAQRYKKLESRRNPVLERARECAKLTIPSIQPPDSFDEQTALYKPYQSQGARGVNNLASKLMMTLLPPNAPFFRFTLDPALIAEAGGDMAQVENTLAEMENILQQSIETSGERLQIYQMLRLLITTGNALLYFPDIDGNATLKVYRLDQYVVLRDPLGNLLELLIKEQIAPMAINNEVIRSKILSQKDENKTYVDLYTRAVFDDKANKWLVTQEINGIEISESSGEFEANELPYLALRWSALPNEDYGRSYVDEVIGDLRSLEGLSQARQEATAAAAKVLIFCDPNGTTSPNDIAKADNLEVITGRATEVTAFQLNKGMDLNAVRENINDLKQDLAYHFLLNSSIQRQAERVTAEEIRTMAGELEASLGGTYTVLSQEFQLPYIRLKVQRLRDNGVFPEGSEAIEPIITTGLDGLGRGAEMDKLMSFIQGAVGLGGQAISMLNFSYILSQMAVSSGIKPNEILISPEQMQQNHEQAQMEQLGQSVAPEIAKGAINGLNNMSPEDMQGMAQAIGNIPPEAMQGMM</sequence>
<dbReference type="AlphaFoldDB" id="A0A0S4RCQ4"/>
<proteinExistence type="predicted"/>
<evidence type="ECO:0000313" key="6">
    <source>
        <dbReference type="Proteomes" id="UP000052237"/>
    </source>
</evidence>
<keyword evidence="2" id="KW-1188">Viral release from host cell</keyword>
<protein>
    <submittedName>
        <fullName evidence="5">Bacteriophage head to tail connecting protein</fullName>
    </submittedName>
</protein>
<dbReference type="Pfam" id="PF12236">
    <property type="entry name" value="Head-tail_con"/>
    <property type="match status" value="1"/>
</dbReference>
<gene>
    <name evidence="5" type="ORF">ERS686654_00317</name>
</gene>
<keyword evidence="3" id="KW-0231">Viral genome packaging</keyword>
<reference evidence="5 6" key="1">
    <citation type="submission" date="2015-11" db="EMBL/GenBank/DDBJ databases">
        <authorList>
            <consortium name="Pathogen Informatics"/>
        </authorList>
    </citation>
    <scope>NUCLEOTIDE SEQUENCE [LARGE SCALE GENOMIC DNA]</scope>
    <source>
        <strain evidence="5 6">006A-0059</strain>
    </source>
</reference>
<feature type="coiled-coil region" evidence="4">
    <location>
        <begin position="89"/>
        <end position="116"/>
    </location>
</feature>
<dbReference type="InterPro" id="IPR020991">
    <property type="entry name" value="Connector_podovirus"/>
</dbReference>
<name>A0A0S4RCQ4_CAMHY</name>
<organism evidence="5 6">
    <name type="scientific">Campylobacter hyointestinalis subsp. hyointestinalis</name>
    <dbReference type="NCBI Taxonomy" id="91352"/>
    <lineage>
        <taxon>Bacteria</taxon>
        <taxon>Pseudomonadati</taxon>
        <taxon>Campylobacterota</taxon>
        <taxon>Epsilonproteobacteria</taxon>
        <taxon>Campylobacterales</taxon>
        <taxon>Campylobacteraceae</taxon>
        <taxon>Campylobacter</taxon>
    </lineage>
</organism>
<comment type="subcellular location">
    <subcellularLocation>
        <location evidence="1">Virion</location>
    </subcellularLocation>
</comment>
<dbReference type="RefSeq" id="WP_059434933.1">
    <property type="nucleotide sequence ID" value="NZ_FAVB01000001.1"/>
</dbReference>
<keyword evidence="4" id="KW-0175">Coiled coil</keyword>
<evidence type="ECO:0000313" key="5">
    <source>
        <dbReference type="EMBL" id="CUU71197.1"/>
    </source>
</evidence>
<evidence type="ECO:0000256" key="2">
    <source>
        <dbReference type="ARBA" id="ARBA00022612"/>
    </source>
</evidence>
<keyword evidence="6" id="KW-1185">Reference proteome</keyword>
<evidence type="ECO:0000256" key="3">
    <source>
        <dbReference type="ARBA" id="ARBA00023219"/>
    </source>
</evidence>
<evidence type="ECO:0000256" key="1">
    <source>
        <dbReference type="ARBA" id="ARBA00004328"/>
    </source>
</evidence>